<organism evidence="2 3">
    <name type="scientific">Vibrio aestuarianus</name>
    <dbReference type="NCBI Taxonomy" id="28171"/>
    <lineage>
        <taxon>Bacteria</taxon>
        <taxon>Pseudomonadati</taxon>
        <taxon>Pseudomonadota</taxon>
        <taxon>Gammaproteobacteria</taxon>
        <taxon>Vibrionales</taxon>
        <taxon>Vibrionaceae</taxon>
        <taxon>Vibrio</taxon>
    </lineage>
</organism>
<dbReference type="RefSeq" id="WP_274683602.1">
    <property type="nucleotide sequence ID" value="NZ_JAKNBA010000028.1"/>
</dbReference>
<reference evidence="2" key="1">
    <citation type="submission" date="2022-02" db="EMBL/GenBank/DDBJ databases">
        <title>Emergence and expansion in Europe of a Vibrio aestuarianus clonal complex pathogenic for oysters.</title>
        <authorList>
            <person name="Mesnil A."/>
            <person name="Travers M.-A."/>
        </authorList>
    </citation>
    <scope>NUCLEOTIDE SEQUENCE</scope>
    <source>
        <strain evidence="2">19_064_11T1</strain>
    </source>
</reference>
<sequence>MKEIRFFHRRFNFTSKPVDRVKCEHSLAHSLRIAPPTAVNDSKRLEWNEELADTNLIWLGSKVLPLHSLPEDERLELLYQLAPQPKIRNQSKLQTQQRQYRLKMNNAIKSETTKGNTEAAEFLQAVLNAKGHVRYSRIEQFKKLKMQRKKQRIKMLETYLNAYNQLQKRPAANNVFMQEGIFKVPHQWNVGNDTITLEEYISFTREFLKHHYPAYDIQAIIGHDDERNVDVNTGAHTHYFISGRNNQTGEYDLRKTQINIVNEYIRENHRSEALLPEDGKLTRKLSQKFGHYHQRMMLDFANEHLFKNKGLKAEFAPEAERKSAQRKKIDKEANLPKSARSHNYYTHQLELVQAKVHSAEQQYNELVENTHSLKDNFDKLLNDVAQVQVSLSELQVEKDTVTTEITELKDQQSRLSQLALELTDAIVPRLVSVFKKVLLAINARDNKVAKKQAEYLESAFSAALELPPSVAQGVTREMKAIKKANAAIEAEASIDK</sequence>
<proteinExistence type="predicted"/>
<name>A0A9X4IQT0_9VIBR</name>
<keyword evidence="1" id="KW-0175">Coiled coil</keyword>
<evidence type="ECO:0000313" key="3">
    <source>
        <dbReference type="Proteomes" id="UP001140979"/>
    </source>
</evidence>
<evidence type="ECO:0000256" key="1">
    <source>
        <dbReference type="SAM" id="Coils"/>
    </source>
</evidence>
<evidence type="ECO:0000313" key="2">
    <source>
        <dbReference type="EMBL" id="MDE1243387.1"/>
    </source>
</evidence>
<feature type="coiled-coil region" evidence="1">
    <location>
        <begin position="349"/>
        <end position="411"/>
    </location>
</feature>
<dbReference type="Proteomes" id="UP001140979">
    <property type="component" value="Unassembled WGS sequence"/>
</dbReference>
<dbReference type="AlphaFoldDB" id="A0A9X4IQT0"/>
<protein>
    <submittedName>
        <fullName evidence="2">Uncharacterized protein</fullName>
    </submittedName>
</protein>
<gene>
    <name evidence="2" type="ORF">L9W94_14735</name>
</gene>
<dbReference type="EMBL" id="JAKNBA010000028">
    <property type="protein sequence ID" value="MDE1243387.1"/>
    <property type="molecule type" value="Genomic_DNA"/>
</dbReference>
<comment type="caution">
    <text evidence="2">The sequence shown here is derived from an EMBL/GenBank/DDBJ whole genome shotgun (WGS) entry which is preliminary data.</text>
</comment>
<accession>A0A9X4IQT0</accession>